<keyword evidence="4" id="KW-1185">Reference proteome</keyword>
<feature type="region of interest" description="Disordered" evidence="1">
    <location>
        <begin position="18"/>
        <end position="39"/>
    </location>
</feature>
<dbReference type="Proteomes" id="UP000289340">
    <property type="component" value="Chromosome 14"/>
</dbReference>
<evidence type="ECO:0000259" key="2">
    <source>
        <dbReference type="Pfam" id="PF20167"/>
    </source>
</evidence>
<evidence type="ECO:0000313" key="3">
    <source>
        <dbReference type="EMBL" id="RZB68397.1"/>
    </source>
</evidence>
<evidence type="ECO:0000256" key="1">
    <source>
        <dbReference type="SAM" id="MobiDB-lite"/>
    </source>
</evidence>
<dbReference type="InterPro" id="IPR046796">
    <property type="entry name" value="Transposase_32_dom"/>
</dbReference>
<feature type="compositionally biased region" description="Polar residues" evidence="1">
    <location>
        <begin position="29"/>
        <end position="38"/>
    </location>
</feature>
<name>A0A445H475_GLYSO</name>
<accession>A0A445H475</accession>
<dbReference type="AlphaFoldDB" id="A0A445H475"/>
<dbReference type="EMBL" id="QZWG01000014">
    <property type="protein sequence ID" value="RZB68397.1"/>
    <property type="molecule type" value="Genomic_DNA"/>
</dbReference>
<feature type="domain" description="Putative plant transposon protein" evidence="2">
    <location>
        <begin position="55"/>
        <end position="180"/>
    </location>
</feature>
<feature type="compositionally biased region" description="Acidic residues" evidence="1">
    <location>
        <begin position="266"/>
        <end position="279"/>
    </location>
</feature>
<protein>
    <recommendedName>
        <fullName evidence="2">Putative plant transposon protein domain-containing protein</fullName>
    </recommendedName>
</protein>
<comment type="caution">
    <text evidence="3">The sequence shown here is derived from an EMBL/GenBank/DDBJ whole genome shotgun (WGS) entry which is preliminary data.</text>
</comment>
<reference evidence="3 4" key="1">
    <citation type="submission" date="2018-09" db="EMBL/GenBank/DDBJ databases">
        <title>A high-quality reference genome of wild soybean provides a powerful tool to mine soybean genomes.</title>
        <authorList>
            <person name="Xie M."/>
            <person name="Chung C.Y.L."/>
            <person name="Li M.-W."/>
            <person name="Wong F.-L."/>
            <person name="Chan T.-F."/>
            <person name="Lam H.-M."/>
        </authorList>
    </citation>
    <scope>NUCLEOTIDE SEQUENCE [LARGE SCALE GENOMIC DNA]</scope>
    <source>
        <strain evidence="4">cv. W05</strain>
        <tissue evidence="3">Hypocotyl of etiolated seedlings</tissue>
    </source>
</reference>
<evidence type="ECO:0000313" key="4">
    <source>
        <dbReference type="Proteomes" id="UP000289340"/>
    </source>
</evidence>
<sequence length="286" mass="32032">MAIGLSWVLEMALKKLPAKRSRKDAAGKGSSTAPQERQVQLKDREYTEFQEEIARRQWTQLVSPMDKYDPEIIMEFYANEWPTEEGVRDQRSWVRGQWIPFDEDAINQFLGHPLVLEEGQHWQDFAWSMAGRRVRIMCTSMTTLTQIWMTLLLKNIFPSSHNSDLPLQKCQLVYTILTQAGARLGAAAARGGPAAASHRCTIAPSRGDTVPGVHLRSPAEAIAPDVQQSQDTSPFPWPTAEQFKATVAWPGDALDFETRVGPAEVPGDDDGAQEDDDMADVLDFFT</sequence>
<feature type="region of interest" description="Disordered" evidence="1">
    <location>
        <begin position="258"/>
        <end position="279"/>
    </location>
</feature>
<organism evidence="3 4">
    <name type="scientific">Glycine soja</name>
    <name type="common">Wild soybean</name>
    <dbReference type="NCBI Taxonomy" id="3848"/>
    <lineage>
        <taxon>Eukaryota</taxon>
        <taxon>Viridiplantae</taxon>
        <taxon>Streptophyta</taxon>
        <taxon>Embryophyta</taxon>
        <taxon>Tracheophyta</taxon>
        <taxon>Spermatophyta</taxon>
        <taxon>Magnoliopsida</taxon>
        <taxon>eudicotyledons</taxon>
        <taxon>Gunneridae</taxon>
        <taxon>Pentapetalae</taxon>
        <taxon>rosids</taxon>
        <taxon>fabids</taxon>
        <taxon>Fabales</taxon>
        <taxon>Fabaceae</taxon>
        <taxon>Papilionoideae</taxon>
        <taxon>50 kb inversion clade</taxon>
        <taxon>NPAAA clade</taxon>
        <taxon>indigoferoid/millettioid clade</taxon>
        <taxon>Phaseoleae</taxon>
        <taxon>Glycine</taxon>
        <taxon>Glycine subgen. Soja</taxon>
    </lineage>
</organism>
<dbReference type="Pfam" id="PF20167">
    <property type="entry name" value="Transposase_32"/>
    <property type="match status" value="1"/>
</dbReference>
<gene>
    <name evidence="3" type="ORF">D0Y65_038251</name>
</gene>
<proteinExistence type="predicted"/>